<organism evidence="2 3">
    <name type="scientific">Amycolatopsis pretoriensis</name>
    <dbReference type="NCBI Taxonomy" id="218821"/>
    <lineage>
        <taxon>Bacteria</taxon>
        <taxon>Bacillati</taxon>
        <taxon>Actinomycetota</taxon>
        <taxon>Actinomycetes</taxon>
        <taxon>Pseudonocardiales</taxon>
        <taxon>Pseudonocardiaceae</taxon>
        <taxon>Amycolatopsis</taxon>
    </lineage>
</organism>
<dbReference type="CDD" id="cd07043">
    <property type="entry name" value="STAS_anti-anti-sigma_factors"/>
    <property type="match status" value="1"/>
</dbReference>
<proteinExistence type="predicted"/>
<keyword evidence="3" id="KW-1185">Reference proteome</keyword>
<accession>A0A1H5RJU6</accession>
<name>A0A1H5RJU6_9PSEU</name>
<dbReference type="Proteomes" id="UP000198878">
    <property type="component" value="Unassembled WGS sequence"/>
</dbReference>
<evidence type="ECO:0000259" key="1">
    <source>
        <dbReference type="PROSITE" id="PS50801"/>
    </source>
</evidence>
<sequence length="140" mass="14223">MDTSSNHVTVTKRLTVAVTVTATGHAVVTVAGELDAATTARFADCLGGTLHPSCGAVVVDLSGVTFCAAAGLRALLNFTGEARVRGVPVAVVADHTAVTRPVQVLQLTQALSLHERLPDALAWLAVPPCPAGSGPHRPAS</sequence>
<dbReference type="SUPFAM" id="SSF52091">
    <property type="entry name" value="SpoIIaa-like"/>
    <property type="match status" value="1"/>
</dbReference>
<gene>
    <name evidence="2" type="ORF">SAMN05421837_115112</name>
</gene>
<feature type="domain" description="STAS" evidence="1">
    <location>
        <begin position="24"/>
        <end position="124"/>
    </location>
</feature>
<evidence type="ECO:0000313" key="2">
    <source>
        <dbReference type="EMBL" id="SEF37761.1"/>
    </source>
</evidence>
<dbReference type="GO" id="GO:0043856">
    <property type="term" value="F:anti-sigma factor antagonist activity"/>
    <property type="evidence" value="ECO:0007669"/>
    <property type="project" value="TreeGrafter"/>
</dbReference>
<dbReference type="PANTHER" id="PTHR33495">
    <property type="entry name" value="ANTI-SIGMA FACTOR ANTAGONIST TM_1081-RELATED-RELATED"/>
    <property type="match status" value="1"/>
</dbReference>
<evidence type="ECO:0000313" key="3">
    <source>
        <dbReference type="Proteomes" id="UP000198878"/>
    </source>
</evidence>
<dbReference type="RefSeq" id="WP_086670739.1">
    <property type="nucleotide sequence ID" value="NZ_FNUJ01000015.1"/>
</dbReference>
<dbReference type="STRING" id="218821.SAMN05421837_115112"/>
<dbReference type="EMBL" id="FNUJ01000015">
    <property type="protein sequence ID" value="SEF37761.1"/>
    <property type="molecule type" value="Genomic_DNA"/>
</dbReference>
<dbReference type="AlphaFoldDB" id="A0A1H5RJU6"/>
<dbReference type="OrthoDB" id="4833278at2"/>
<protein>
    <submittedName>
        <fullName evidence="2">Anti-anti-sigma factor</fullName>
    </submittedName>
</protein>
<dbReference type="InterPro" id="IPR036513">
    <property type="entry name" value="STAS_dom_sf"/>
</dbReference>
<dbReference type="PROSITE" id="PS50801">
    <property type="entry name" value="STAS"/>
    <property type="match status" value="1"/>
</dbReference>
<dbReference type="Pfam" id="PF01740">
    <property type="entry name" value="STAS"/>
    <property type="match status" value="1"/>
</dbReference>
<dbReference type="Gene3D" id="3.30.750.24">
    <property type="entry name" value="STAS domain"/>
    <property type="match status" value="1"/>
</dbReference>
<reference evidence="3" key="1">
    <citation type="submission" date="2016-10" db="EMBL/GenBank/DDBJ databases">
        <authorList>
            <person name="Varghese N."/>
            <person name="Submissions S."/>
        </authorList>
    </citation>
    <scope>NUCLEOTIDE SEQUENCE [LARGE SCALE GENOMIC DNA]</scope>
    <source>
        <strain evidence="3">DSM 44654</strain>
    </source>
</reference>
<dbReference type="InterPro" id="IPR002645">
    <property type="entry name" value="STAS_dom"/>
</dbReference>
<dbReference type="PANTHER" id="PTHR33495:SF2">
    <property type="entry name" value="ANTI-SIGMA FACTOR ANTAGONIST TM_1081-RELATED"/>
    <property type="match status" value="1"/>
</dbReference>